<dbReference type="InterPro" id="IPR036047">
    <property type="entry name" value="F-box-like_dom_sf"/>
</dbReference>
<accession>A0A9Q0AMI1</accession>
<name>A0A9Q0AMI1_9PEZI</name>
<evidence type="ECO:0000313" key="3">
    <source>
        <dbReference type="EMBL" id="KAI1871752.1"/>
    </source>
</evidence>
<feature type="region of interest" description="Disordered" evidence="1">
    <location>
        <begin position="253"/>
        <end position="272"/>
    </location>
</feature>
<protein>
    <recommendedName>
        <fullName evidence="2">F-box domain-containing protein</fullName>
    </recommendedName>
</protein>
<dbReference type="AlphaFoldDB" id="A0A9Q0AMI1"/>
<feature type="domain" description="F-box" evidence="2">
    <location>
        <begin position="556"/>
        <end position="603"/>
    </location>
</feature>
<reference evidence="3" key="1">
    <citation type="submission" date="2021-03" db="EMBL/GenBank/DDBJ databases">
        <title>Revisited historic fungal species revealed as producer of novel bioactive compounds through whole genome sequencing and comparative genomics.</title>
        <authorList>
            <person name="Vignolle G.A."/>
            <person name="Hochenegger N."/>
            <person name="Mach R.L."/>
            <person name="Mach-Aigner A.R."/>
            <person name="Javad Rahimi M."/>
            <person name="Salim K.A."/>
            <person name="Chan C.M."/>
            <person name="Lim L.B.L."/>
            <person name="Cai F."/>
            <person name="Druzhinina I.S."/>
            <person name="U'Ren J.M."/>
            <person name="Derntl C."/>
        </authorList>
    </citation>
    <scope>NUCLEOTIDE SEQUENCE</scope>
    <source>
        <strain evidence="3">TUCIM 5799</strain>
    </source>
</reference>
<evidence type="ECO:0000259" key="2">
    <source>
        <dbReference type="PROSITE" id="PS50181"/>
    </source>
</evidence>
<organism evidence="3 4">
    <name type="scientific">Neoarthrinium moseri</name>
    <dbReference type="NCBI Taxonomy" id="1658444"/>
    <lineage>
        <taxon>Eukaryota</taxon>
        <taxon>Fungi</taxon>
        <taxon>Dikarya</taxon>
        <taxon>Ascomycota</taxon>
        <taxon>Pezizomycotina</taxon>
        <taxon>Sordariomycetes</taxon>
        <taxon>Xylariomycetidae</taxon>
        <taxon>Amphisphaeriales</taxon>
        <taxon>Apiosporaceae</taxon>
        <taxon>Neoarthrinium</taxon>
    </lineage>
</organism>
<dbReference type="SMART" id="SM00256">
    <property type="entry name" value="FBOX"/>
    <property type="match status" value="1"/>
</dbReference>
<sequence length="801" mass="90018">MTDLSLRLGLRKDPVKWDKPRECIGEKQGEIQKGKYTCWRPVGRASDVWLIIRPKIKEFLDHFGANVTLVILEMYMIGRTEDSAVPTILICSEDQKARKSLRKAIKESGILREWTGVGLGDTPVLPDRRRVIPIMDPPHMTEFASHRYFDKLKQLKEAEDYEERGKLTSSEDGDALGRRLYIYVEGKKCLATGGLVVYFDDKAYQLTAGHASVRSLVGSSSVLSTEEEALDECDFDGQSDDEDSSGSLDLLATSHASQSSEEPSIWESDDDSDRVETFQRVASADSQVQERLLFSSPARSDEKGKGKVESEISFGAGPYKPDVFTSTKLVSSPSKVGNLAFSTDTLPDSVMDYALVSLDNPATSPCTVSFTEGSMRRLVTIKCCSVILPGDTDIVAITASGGAIIGTLSSTTTFLRPAGKFKFQEVYPIRLERPVALGDCGAAVIDRKTGDFYGHITAGTPGTGYAYIIPGNEIFQDIAERFGSAVTLSPAKTFAPRFPFVLPLSKRSTLGTEDVKEKSVPASNKSPIRFSDILSGLKRRPSTPTREPSMAQNNISNLFFLLPDEIRVKIGSQLQFADLLNLRLVSHAWYNFVRFNEPIFVMALLRTHIPIYAYRLYRLPTPFAMNRGDLGYLGQLRHRMMVSTKLSVLITNWVVKEIFLRTTPSQVEQFSPQAERMRRRLIPVIFTIFHFFETYRAEHLRFVKHHPHGLRRSVFTFNPIERRIMESYDDATLLNVHQIFPLFLSSFVRQFRPPAYTGRVERSLRGYVRDPPADEVYSAILHLGEVQWTSGTQGYRQDLNR</sequence>
<dbReference type="SUPFAM" id="SSF81383">
    <property type="entry name" value="F-box domain"/>
    <property type="match status" value="1"/>
</dbReference>
<comment type="caution">
    <text evidence="3">The sequence shown here is derived from an EMBL/GenBank/DDBJ whole genome shotgun (WGS) entry which is preliminary data.</text>
</comment>
<dbReference type="EMBL" id="JAFIMR010000012">
    <property type="protein sequence ID" value="KAI1871752.1"/>
    <property type="molecule type" value="Genomic_DNA"/>
</dbReference>
<feature type="compositionally biased region" description="Acidic residues" evidence="1">
    <location>
        <begin position="228"/>
        <end position="244"/>
    </location>
</feature>
<dbReference type="Pfam" id="PF12937">
    <property type="entry name" value="F-box-like"/>
    <property type="match status" value="1"/>
</dbReference>
<dbReference type="CDD" id="cd09917">
    <property type="entry name" value="F-box_SF"/>
    <property type="match status" value="1"/>
</dbReference>
<evidence type="ECO:0000313" key="4">
    <source>
        <dbReference type="Proteomes" id="UP000829685"/>
    </source>
</evidence>
<dbReference type="Proteomes" id="UP000829685">
    <property type="component" value="Unassembled WGS sequence"/>
</dbReference>
<proteinExistence type="predicted"/>
<dbReference type="PROSITE" id="PS50181">
    <property type="entry name" value="FBOX"/>
    <property type="match status" value="1"/>
</dbReference>
<evidence type="ECO:0000256" key="1">
    <source>
        <dbReference type="SAM" id="MobiDB-lite"/>
    </source>
</evidence>
<feature type="region of interest" description="Disordered" evidence="1">
    <location>
        <begin position="228"/>
        <end position="248"/>
    </location>
</feature>
<gene>
    <name evidence="3" type="ORF">JX265_005738</name>
</gene>
<keyword evidence="4" id="KW-1185">Reference proteome</keyword>
<dbReference type="InterPro" id="IPR001810">
    <property type="entry name" value="F-box_dom"/>
</dbReference>